<dbReference type="Pfam" id="PF04199">
    <property type="entry name" value="Cyclase"/>
    <property type="match status" value="1"/>
</dbReference>
<comment type="caution">
    <text evidence="1">The sequence shown here is derived from an EMBL/GenBank/DDBJ whole genome shotgun (WGS) entry which is preliminary data.</text>
</comment>
<reference evidence="1 2" key="1">
    <citation type="submission" date="2021-03" db="EMBL/GenBank/DDBJ databases">
        <title>Genomic Encyclopedia of Type Strains, Phase IV (KMG-IV): sequencing the most valuable type-strain genomes for metagenomic binning, comparative biology and taxonomic classification.</title>
        <authorList>
            <person name="Goeker M."/>
        </authorList>
    </citation>
    <scope>NUCLEOTIDE SEQUENCE [LARGE SCALE GENOMIC DNA]</scope>
    <source>
        <strain evidence="1 2">DSM 26048</strain>
    </source>
</reference>
<proteinExistence type="predicted"/>
<organism evidence="1 2">
    <name type="scientific">Paenibacillus eucommiae</name>
    <dbReference type="NCBI Taxonomy" id="1355755"/>
    <lineage>
        <taxon>Bacteria</taxon>
        <taxon>Bacillati</taxon>
        <taxon>Bacillota</taxon>
        <taxon>Bacilli</taxon>
        <taxon>Bacillales</taxon>
        <taxon>Paenibacillaceae</taxon>
        <taxon>Paenibacillus</taxon>
    </lineage>
</organism>
<gene>
    <name evidence="1" type="ORF">J2Z66_007927</name>
</gene>
<keyword evidence="2" id="KW-1185">Reference proteome</keyword>
<dbReference type="PANTHER" id="PTHR31118:SF32">
    <property type="entry name" value="KYNURENINE FORMAMIDASE"/>
    <property type="match status" value="1"/>
</dbReference>
<dbReference type="InterPro" id="IPR007325">
    <property type="entry name" value="KFase/CYL"/>
</dbReference>
<dbReference type="Proteomes" id="UP001519287">
    <property type="component" value="Unassembled WGS sequence"/>
</dbReference>
<dbReference type="Gene3D" id="3.50.30.50">
    <property type="entry name" value="Putative cyclase"/>
    <property type="match status" value="1"/>
</dbReference>
<accession>A0ABS4JB21</accession>
<dbReference type="PANTHER" id="PTHR31118">
    <property type="entry name" value="CYCLASE-LIKE PROTEIN 2"/>
    <property type="match status" value="1"/>
</dbReference>
<sequence length="225" mass="25517">MKYVRLSYDLAKSDPGWPGSYSIDIEPYTQIARGDVANQYKITLLNHFGSHMDGPKHFNEKGPRLAEMPLSTFIMEHPLLLDIPKSFSELVRVEDLLPYEDELQRADSLFIRSGFSKFRESDKIRYASEGVGISSQACQYIMDRCPNLNAIGMDWISLASYAHGEDGCLAHQYLLGMFHSHYICIIEDLNLDAIDPARLERIFALPLFIEQIDSAPVTVIAELNI</sequence>
<dbReference type="SUPFAM" id="SSF102198">
    <property type="entry name" value="Putative cyclase"/>
    <property type="match status" value="1"/>
</dbReference>
<evidence type="ECO:0000313" key="2">
    <source>
        <dbReference type="Proteomes" id="UP001519287"/>
    </source>
</evidence>
<name>A0ABS4JB21_9BACL</name>
<dbReference type="EMBL" id="JAGGLB010000047">
    <property type="protein sequence ID" value="MBP1996281.1"/>
    <property type="molecule type" value="Genomic_DNA"/>
</dbReference>
<dbReference type="RefSeq" id="WP_209978555.1">
    <property type="nucleotide sequence ID" value="NZ_JAGGLB010000047.1"/>
</dbReference>
<protein>
    <submittedName>
        <fullName evidence="1">Kynurenine formamidase</fullName>
    </submittedName>
</protein>
<dbReference type="InterPro" id="IPR037175">
    <property type="entry name" value="KFase_sf"/>
</dbReference>
<evidence type="ECO:0000313" key="1">
    <source>
        <dbReference type="EMBL" id="MBP1996281.1"/>
    </source>
</evidence>